<evidence type="ECO:0000313" key="12">
    <source>
        <dbReference type="Proteomes" id="UP001371456"/>
    </source>
</evidence>
<feature type="region of interest" description="Disordered" evidence="9">
    <location>
        <begin position="99"/>
        <end position="132"/>
    </location>
</feature>
<evidence type="ECO:0000256" key="1">
    <source>
        <dbReference type="ARBA" id="ARBA00000900"/>
    </source>
</evidence>
<keyword evidence="7" id="KW-0862">Zinc</keyword>
<proteinExistence type="predicted"/>
<name>A0AAN8U5K5_SOLBU</name>
<keyword evidence="3" id="KW-0808">Transferase</keyword>
<dbReference type="PANTHER" id="PTHR46463">
    <property type="entry name" value="ZINC FINGER, RING/FYVE/PHD-TYPE"/>
    <property type="match status" value="1"/>
</dbReference>
<dbReference type="PROSITE" id="PS50089">
    <property type="entry name" value="ZF_RING_2"/>
    <property type="match status" value="1"/>
</dbReference>
<dbReference type="CDD" id="cd23116">
    <property type="entry name" value="RING-H2_AIRP1-like"/>
    <property type="match status" value="1"/>
</dbReference>
<comment type="catalytic activity">
    <reaction evidence="1">
        <text>S-ubiquitinyl-[E2 ubiquitin-conjugating enzyme]-L-cysteine + [acceptor protein]-L-lysine = [E2 ubiquitin-conjugating enzyme]-L-cysteine + N(6)-ubiquitinyl-[acceptor protein]-L-lysine.</text>
        <dbReference type="EC" id="2.3.2.27"/>
    </reaction>
</comment>
<keyword evidence="5 8" id="KW-0863">Zinc-finger</keyword>
<protein>
    <recommendedName>
        <fullName evidence="2">RING-type E3 ubiquitin transferase</fullName>
        <ecNumber evidence="2">2.3.2.27</ecNumber>
    </recommendedName>
</protein>
<evidence type="ECO:0000256" key="2">
    <source>
        <dbReference type="ARBA" id="ARBA00012483"/>
    </source>
</evidence>
<evidence type="ECO:0000256" key="3">
    <source>
        <dbReference type="ARBA" id="ARBA00022679"/>
    </source>
</evidence>
<dbReference type="InterPro" id="IPR001841">
    <property type="entry name" value="Znf_RING"/>
</dbReference>
<dbReference type="EMBL" id="JBANQN010000002">
    <property type="protein sequence ID" value="KAK6798554.1"/>
    <property type="molecule type" value="Genomic_DNA"/>
</dbReference>
<feature type="domain" description="RING-type" evidence="10">
    <location>
        <begin position="175"/>
        <end position="215"/>
    </location>
</feature>
<dbReference type="SMART" id="SM00184">
    <property type="entry name" value="RING"/>
    <property type="match status" value="1"/>
</dbReference>
<comment type="caution">
    <text evidence="11">The sequence shown here is derived from an EMBL/GenBank/DDBJ whole genome shotgun (WGS) entry which is preliminary data.</text>
</comment>
<feature type="compositionally biased region" description="Basic and acidic residues" evidence="9">
    <location>
        <begin position="99"/>
        <end position="120"/>
    </location>
</feature>
<evidence type="ECO:0000259" key="10">
    <source>
        <dbReference type="PROSITE" id="PS50089"/>
    </source>
</evidence>
<dbReference type="InterPro" id="IPR013083">
    <property type="entry name" value="Znf_RING/FYVE/PHD"/>
</dbReference>
<sequence length="265" mass="30120">MGAVCCCLRDECEDFANPNSSIYRNCICLRCFVQNFLHMYASLFHRGEHAIASSTQGTTFLSSSASLDNSLSDMYRSPPRPLPYDADPRYFRLQRDGLVSRREKGSSHSHEETEPLRRSDIDDDSESLGTGNKWKESVCEEGSKEYNSKSLKLSTAKTTTEFTQICYSSEDEDVCPTCLEEYTEENPKIMTKCSHHFHLGCIYEWMERSDNCPVCGKVVGKRCQLVLWCASKMAVMKKSGHWPNWSVHSGDAIQRVAMIFALKKL</sequence>
<accession>A0AAN8U5K5</accession>
<evidence type="ECO:0000256" key="9">
    <source>
        <dbReference type="SAM" id="MobiDB-lite"/>
    </source>
</evidence>
<dbReference type="GO" id="GO:0061630">
    <property type="term" value="F:ubiquitin protein ligase activity"/>
    <property type="evidence" value="ECO:0007669"/>
    <property type="project" value="UniProtKB-EC"/>
</dbReference>
<dbReference type="SUPFAM" id="SSF57850">
    <property type="entry name" value="RING/U-box"/>
    <property type="match status" value="1"/>
</dbReference>
<keyword evidence="12" id="KW-1185">Reference proteome</keyword>
<dbReference type="Pfam" id="PF13639">
    <property type="entry name" value="zf-RING_2"/>
    <property type="match status" value="1"/>
</dbReference>
<keyword evidence="6" id="KW-0833">Ubl conjugation pathway</keyword>
<dbReference type="AlphaFoldDB" id="A0AAN8U5K5"/>
<keyword evidence="4" id="KW-0479">Metal-binding</keyword>
<evidence type="ECO:0000256" key="5">
    <source>
        <dbReference type="ARBA" id="ARBA00022771"/>
    </source>
</evidence>
<evidence type="ECO:0000256" key="7">
    <source>
        <dbReference type="ARBA" id="ARBA00022833"/>
    </source>
</evidence>
<evidence type="ECO:0000256" key="8">
    <source>
        <dbReference type="PROSITE-ProRule" id="PRU00175"/>
    </source>
</evidence>
<dbReference type="Gene3D" id="3.30.40.10">
    <property type="entry name" value="Zinc/RING finger domain, C3HC4 (zinc finger)"/>
    <property type="match status" value="1"/>
</dbReference>
<evidence type="ECO:0000256" key="4">
    <source>
        <dbReference type="ARBA" id="ARBA00022723"/>
    </source>
</evidence>
<evidence type="ECO:0000256" key="6">
    <source>
        <dbReference type="ARBA" id="ARBA00022786"/>
    </source>
</evidence>
<dbReference type="GO" id="GO:0008270">
    <property type="term" value="F:zinc ion binding"/>
    <property type="evidence" value="ECO:0007669"/>
    <property type="project" value="UniProtKB-KW"/>
</dbReference>
<dbReference type="EC" id="2.3.2.27" evidence="2"/>
<dbReference type="PANTHER" id="PTHR46463:SF69">
    <property type="entry name" value="TRANSCRIPTION FACTOR C2H2 FAMILY-RELATED"/>
    <property type="match status" value="1"/>
</dbReference>
<dbReference type="Proteomes" id="UP001371456">
    <property type="component" value="Unassembled WGS sequence"/>
</dbReference>
<evidence type="ECO:0000313" key="11">
    <source>
        <dbReference type="EMBL" id="KAK6798554.1"/>
    </source>
</evidence>
<reference evidence="11 12" key="1">
    <citation type="submission" date="2024-02" db="EMBL/GenBank/DDBJ databases">
        <title>de novo genome assembly of Solanum bulbocastanum strain 11H21.</title>
        <authorList>
            <person name="Hosaka A.J."/>
        </authorList>
    </citation>
    <scope>NUCLEOTIDE SEQUENCE [LARGE SCALE GENOMIC DNA]</scope>
    <source>
        <tissue evidence="11">Young leaves</tissue>
    </source>
</reference>
<gene>
    <name evidence="11" type="ORF">RDI58_006257</name>
</gene>
<organism evidence="11 12">
    <name type="scientific">Solanum bulbocastanum</name>
    <name type="common">Wild potato</name>
    <dbReference type="NCBI Taxonomy" id="147425"/>
    <lineage>
        <taxon>Eukaryota</taxon>
        <taxon>Viridiplantae</taxon>
        <taxon>Streptophyta</taxon>
        <taxon>Embryophyta</taxon>
        <taxon>Tracheophyta</taxon>
        <taxon>Spermatophyta</taxon>
        <taxon>Magnoliopsida</taxon>
        <taxon>eudicotyledons</taxon>
        <taxon>Gunneridae</taxon>
        <taxon>Pentapetalae</taxon>
        <taxon>asterids</taxon>
        <taxon>lamiids</taxon>
        <taxon>Solanales</taxon>
        <taxon>Solanaceae</taxon>
        <taxon>Solanoideae</taxon>
        <taxon>Solaneae</taxon>
        <taxon>Solanum</taxon>
    </lineage>
</organism>